<proteinExistence type="predicted"/>
<gene>
    <name evidence="3" type="ORF">E4U42_007100</name>
</gene>
<dbReference type="InterPro" id="IPR043780">
    <property type="entry name" value="DUF5722"/>
</dbReference>
<reference evidence="3" key="1">
    <citation type="journal article" date="2020" name="bioRxiv">
        <title>Whole genome comparisons of ergot fungi reveals the divergence and evolution of species within the genus Claviceps are the result of varying mechanisms driving genome evolution and host range expansion.</title>
        <authorList>
            <person name="Wyka S.A."/>
            <person name="Mondo S.J."/>
            <person name="Liu M."/>
            <person name="Dettman J."/>
            <person name="Nalam V."/>
            <person name="Broders K.D."/>
        </authorList>
    </citation>
    <scope>NUCLEOTIDE SEQUENCE</scope>
    <source>
        <strain evidence="3">CCC 489</strain>
    </source>
</reference>
<feature type="domain" description="DUF5722" evidence="2">
    <location>
        <begin position="38"/>
        <end position="382"/>
    </location>
</feature>
<dbReference type="InterPro" id="IPR017853">
    <property type="entry name" value="GH"/>
</dbReference>
<keyword evidence="4" id="KW-1185">Reference proteome</keyword>
<dbReference type="Proteomes" id="UP000811619">
    <property type="component" value="Unassembled WGS sequence"/>
</dbReference>
<feature type="chain" id="PRO_5035475582" description="DUF5722 domain-containing protein" evidence="1">
    <location>
        <begin position="24"/>
        <end position="518"/>
    </location>
</feature>
<feature type="signal peptide" evidence="1">
    <location>
        <begin position="1"/>
        <end position="23"/>
    </location>
</feature>
<dbReference type="Gene3D" id="3.20.20.80">
    <property type="entry name" value="Glycosidases"/>
    <property type="match status" value="1"/>
</dbReference>
<comment type="caution">
    <text evidence="3">The sequence shown here is derived from an EMBL/GenBank/DDBJ whole genome shotgun (WGS) entry which is preliminary data.</text>
</comment>
<dbReference type="Pfam" id="PF18989">
    <property type="entry name" value="DUF5722"/>
    <property type="match status" value="1"/>
</dbReference>
<evidence type="ECO:0000259" key="2">
    <source>
        <dbReference type="Pfam" id="PF18989"/>
    </source>
</evidence>
<name>A0A8K0J1I0_9HYPO</name>
<evidence type="ECO:0000313" key="3">
    <source>
        <dbReference type="EMBL" id="KAG5917824.1"/>
    </source>
</evidence>
<dbReference type="SUPFAM" id="SSF51445">
    <property type="entry name" value="(Trans)glycosidases"/>
    <property type="match status" value="1"/>
</dbReference>
<organism evidence="3 4">
    <name type="scientific">Claviceps africana</name>
    <dbReference type="NCBI Taxonomy" id="83212"/>
    <lineage>
        <taxon>Eukaryota</taxon>
        <taxon>Fungi</taxon>
        <taxon>Dikarya</taxon>
        <taxon>Ascomycota</taxon>
        <taxon>Pezizomycotina</taxon>
        <taxon>Sordariomycetes</taxon>
        <taxon>Hypocreomycetidae</taxon>
        <taxon>Hypocreales</taxon>
        <taxon>Clavicipitaceae</taxon>
        <taxon>Claviceps</taxon>
    </lineage>
</organism>
<sequence>MARQGLQFNIWASMATLVSLVIGSEIKEAALPYPSHSNYHIKGIQPDFWPNQDEISGNNAGRVSMNLVWSQWEPSVRSVPCAGNQQEHEGRCFTIDTAVDSAIKSWTSRGIVVTAIVYGTPSWARGKRRCVPPSRDMEIFCVPDNPDDFGRFAGMLARRYNGLKGHGRIADFVINNEVNAYEWFHIGCGRGVPCRTDEWLDLIAANYNAAYDRIITQQATAKVLTSLDHHFGHELDDARNGRLSGMAVIEGLAARAGSRQWRVAYHAYPPNLLSPSFSAHDYPKVTFGNVGVLVGWIRQRFPNNPHAWTVQLTENGVNSGGQSSETAQAAAVCQTFRNVLGTPNIESYIYHRMQDNTAEGGLMLGLRRIDGSAKPSWSTWALANRNDISPPRLSCGFETLPYTRLVRGYHPQRGHVASTRQLPPGFGPEQSWRLLRDAQPGTLMLYECKVGGHSLLTPDPGCEGQFPLGPVGYIYTSQRAGSVPLYRCYIPQNGDHFVSTTRNCEGRKTESLLGYAMQ</sequence>
<dbReference type="EMBL" id="SRPY01000782">
    <property type="protein sequence ID" value="KAG5917824.1"/>
    <property type="molecule type" value="Genomic_DNA"/>
</dbReference>
<accession>A0A8K0J1I0</accession>
<protein>
    <recommendedName>
        <fullName evidence="2">DUF5722 domain-containing protein</fullName>
    </recommendedName>
</protein>
<evidence type="ECO:0000313" key="4">
    <source>
        <dbReference type="Proteomes" id="UP000811619"/>
    </source>
</evidence>
<dbReference type="AlphaFoldDB" id="A0A8K0J1I0"/>
<dbReference type="OrthoDB" id="9971254at2759"/>
<keyword evidence="1" id="KW-0732">Signal</keyword>
<evidence type="ECO:0000256" key="1">
    <source>
        <dbReference type="SAM" id="SignalP"/>
    </source>
</evidence>